<evidence type="ECO:0000259" key="15">
    <source>
        <dbReference type="Pfam" id="PF03807"/>
    </source>
</evidence>
<dbReference type="PANTHER" id="PTHR11645:SF62">
    <property type="entry name" value="PYRROLINE-5-CARBOXYLATE REDUCTASE"/>
    <property type="match status" value="1"/>
</dbReference>
<dbReference type="NCBIfam" id="TIGR00112">
    <property type="entry name" value="proC"/>
    <property type="match status" value="1"/>
</dbReference>
<evidence type="ECO:0000259" key="16">
    <source>
        <dbReference type="Pfam" id="PF14748"/>
    </source>
</evidence>
<evidence type="ECO:0000256" key="13">
    <source>
        <dbReference type="PIRSR" id="PIRSR000193-1"/>
    </source>
</evidence>
<dbReference type="OMA" id="VWAVKPQ"/>
<dbReference type="PANTHER" id="PTHR11645">
    <property type="entry name" value="PYRROLINE-5-CARBOXYLATE REDUCTASE"/>
    <property type="match status" value="1"/>
</dbReference>
<comment type="subcellular location">
    <subcellularLocation>
        <location evidence="1">Cytoplasm</location>
    </subcellularLocation>
</comment>
<feature type="binding site" evidence="13">
    <location>
        <begin position="10"/>
        <end position="15"/>
    </location>
    <ligand>
        <name>NADP(+)</name>
        <dbReference type="ChEBI" id="CHEBI:58349"/>
    </ligand>
</feature>
<dbReference type="UniPathway" id="UPA00098">
    <property type="reaction ID" value="UER00361"/>
</dbReference>
<dbReference type="FunFam" id="3.40.50.720:FF:000190">
    <property type="entry name" value="Pyrroline-5-carboxylate reductase"/>
    <property type="match status" value="1"/>
</dbReference>
<evidence type="ECO:0000256" key="6">
    <source>
        <dbReference type="ARBA" id="ARBA00022490"/>
    </source>
</evidence>
<dbReference type="Pfam" id="PF03807">
    <property type="entry name" value="F420_oxidored"/>
    <property type="match status" value="1"/>
</dbReference>
<evidence type="ECO:0000313" key="18">
    <source>
        <dbReference type="EMBL" id="TRY69470.1"/>
    </source>
</evidence>
<feature type="binding site" evidence="13">
    <location>
        <position position="61"/>
    </location>
    <ligand>
        <name>NADPH</name>
        <dbReference type="ChEBI" id="CHEBI:57783"/>
    </ligand>
</feature>
<dbReference type="InterPro" id="IPR053790">
    <property type="entry name" value="P5CR-like_CS"/>
</dbReference>
<dbReference type="PROSITE" id="PS00521">
    <property type="entry name" value="P5CR"/>
    <property type="match status" value="1"/>
</dbReference>
<evidence type="ECO:0000256" key="7">
    <source>
        <dbReference type="ARBA" id="ARBA00022605"/>
    </source>
</evidence>
<comment type="catalytic activity">
    <reaction evidence="12 14">
        <text>L-proline + NADP(+) = (S)-1-pyrroline-5-carboxylate + NADPH + 2 H(+)</text>
        <dbReference type="Rhea" id="RHEA:14109"/>
        <dbReference type="ChEBI" id="CHEBI:15378"/>
        <dbReference type="ChEBI" id="CHEBI:17388"/>
        <dbReference type="ChEBI" id="CHEBI:57783"/>
        <dbReference type="ChEBI" id="CHEBI:58349"/>
        <dbReference type="ChEBI" id="CHEBI:60039"/>
        <dbReference type="EC" id="1.5.1.2"/>
    </reaction>
</comment>
<evidence type="ECO:0000256" key="3">
    <source>
        <dbReference type="ARBA" id="ARBA00005525"/>
    </source>
</evidence>
<comment type="catalytic activity">
    <reaction evidence="11">
        <text>L-proline + NAD(+) = (S)-1-pyrroline-5-carboxylate + NADH + 2 H(+)</text>
        <dbReference type="Rhea" id="RHEA:14105"/>
        <dbReference type="ChEBI" id="CHEBI:15378"/>
        <dbReference type="ChEBI" id="CHEBI:17388"/>
        <dbReference type="ChEBI" id="CHEBI:57540"/>
        <dbReference type="ChEBI" id="CHEBI:57945"/>
        <dbReference type="ChEBI" id="CHEBI:60039"/>
        <dbReference type="EC" id="1.5.1.2"/>
    </reaction>
</comment>
<dbReference type="Gene3D" id="1.10.3730.10">
    <property type="entry name" value="ProC C-terminal domain-like"/>
    <property type="match status" value="1"/>
</dbReference>
<dbReference type="SUPFAM" id="SSF51735">
    <property type="entry name" value="NAD(P)-binding Rossmann-fold domains"/>
    <property type="match status" value="1"/>
</dbReference>
<keyword evidence="10 14" id="KW-0560">Oxidoreductase</keyword>
<sequence length="270" mass="28482">MSANLRVGFIGAGKMASALAQGFIKGQAVKCASHVSASCPIADKHLLEHMKQMGCQTFHCNKELMDCSDVVILAVKPQIMPLVLPDIKSLVASKLMVSIAAGVQLAQLQADLNPDSKIVRLMPNTPCIVREGVSVFCSGPQVTPQDNATVKQLFGTVGQIDEVKESMIDAVTGVSGSGPAYMYLIIEAMADGGVKQGLPRDLAYKLAAQTMVGAGRMVLDTHTHPAVLKDEVCSPGGTTITALDMLEKSGLRTSIMQAVEAATKRCTQIS</sequence>
<keyword evidence="19" id="KW-1185">Reference proteome</keyword>
<dbReference type="GO" id="GO:0004735">
    <property type="term" value="F:pyrroline-5-carboxylate reductase activity"/>
    <property type="evidence" value="ECO:0007669"/>
    <property type="project" value="UniProtKB-EC"/>
</dbReference>
<evidence type="ECO:0000256" key="9">
    <source>
        <dbReference type="ARBA" id="ARBA00022857"/>
    </source>
</evidence>
<dbReference type="InterPro" id="IPR008927">
    <property type="entry name" value="6-PGluconate_DH-like_C_sf"/>
</dbReference>
<evidence type="ECO:0000256" key="2">
    <source>
        <dbReference type="ARBA" id="ARBA00005205"/>
    </source>
</evidence>
<organism evidence="17">
    <name type="scientific">Tigriopus californicus</name>
    <name type="common">Marine copepod</name>
    <dbReference type="NCBI Taxonomy" id="6832"/>
    <lineage>
        <taxon>Eukaryota</taxon>
        <taxon>Metazoa</taxon>
        <taxon>Ecdysozoa</taxon>
        <taxon>Arthropoda</taxon>
        <taxon>Crustacea</taxon>
        <taxon>Multicrustacea</taxon>
        <taxon>Hexanauplia</taxon>
        <taxon>Copepoda</taxon>
        <taxon>Harpacticoida</taxon>
        <taxon>Harpacticidae</taxon>
        <taxon>Tigriopus</taxon>
    </lineage>
</organism>
<feature type="domain" description="Pyrroline-5-carboxylate reductase catalytic N-terminal" evidence="15">
    <location>
        <begin position="6"/>
        <end position="102"/>
    </location>
</feature>
<dbReference type="HAMAP" id="MF_01925">
    <property type="entry name" value="P5C_reductase"/>
    <property type="match status" value="1"/>
</dbReference>
<evidence type="ECO:0000256" key="1">
    <source>
        <dbReference type="ARBA" id="ARBA00004496"/>
    </source>
</evidence>
<keyword evidence="6" id="KW-0963">Cytoplasm</keyword>
<dbReference type="Pfam" id="PF14748">
    <property type="entry name" value="P5CR_dimer"/>
    <property type="match status" value="1"/>
</dbReference>
<dbReference type="EMBL" id="VCGU01000010">
    <property type="protein sequence ID" value="TRY69470.1"/>
    <property type="molecule type" value="Genomic_DNA"/>
</dbReference>
<keyword evidence="9 13" id="KW-0521">NADP</keyword>
<dbReference type="GO" id="GO:0055129">
    <property type="term" value="P:L-proline biosynthetic process"/>
    <property type="evidence" value="ECO:0007669"/>
    <property type="project" value="UniProtKB-UniPathway"/>
</dbReference>
<evidence type="ECO:0000256" key="8">
    <source>
        <dbReference type="ARBA" id="ARBA00022650"/>
    </source>
</evidence>
<feature type="domain" description="Pyrroline-5-carboxylate reductase dimerisation" evidence="16">
    <location>
        <begin position="165"/>
        <end position="268"/>
    </location>
</feature>
<comment type="similarity">
    <text evidence="3 14">Belongs to the pyrroline-5-carboxylate reductase family.</text>
</comment>
<dbReference type="FunFam" id="1.10.3730.10:FF:000001">
    <property type="entry name" value="Pyrroline-5-carboxylate reductase"/>
    <property type="match status" value="1"/>
</dbReference>
<dbReference type="AlphaFoldDB" id="Q8MUT0"/>
<dbReference type="InterPro" id="IPR000304">
    <property type="entry name" value="Pyrroline-COOH_reductase"/>
</dbReference>
<dbReference type="OrthoDB" id="10263291at2759"/>
<dbReference type="InterPro" id="IPR029036">
    <property type="entry name" value="P5CR_dimer"/>
</dbReference>
<dbReference type="EMBL" id="AF512515">
    <property type="protein sequence ID" value="AAM48241.1"/>
    <property type="molecule type" value="Genomic_DNA"/>
</dbReference>
<accession>Q8MUT0</accession>
<evidence type="ECO:0000256" key="10">
    <source>
        <dbReference type="ARBA" id="ARBA00023002"/>
    </source>
</evidence>
<evidence type="ECO:0000256" key="4">
    <source>
        <dbReference type="ARBA" id="ARBA00012855"/>
    </source>
</evidence>
<dbReference type="Gene3D" id="3.40.50.720">
    <property type="entry name" value="NAD(P)-binding Rossmann-like Domain"/>
    <property type="match status" value="1"/>
</dbReference>
<evidence type="ECO:0000256" key="5">
    <source>
        <dbReference type="ARBA" id="ARBA00021413"/>
    </source>
</evidence>
<protein>
    <recommendedName>
        <fullName evidence="5 14">Pyrroline-5-carboxylate reductase</fullName>
        <ecNumber evidence="4 14">1.5.1.2</ecNumber>
    </recommendedName>
</protein>
<dbReference type="EC" id="1.5.1.2" evidence="4 14"/>
<name>Q8MUT0_TIGCA</name>
<comment type="pathway">
    <text evidence="2 14">Amino-acid biosynthesis; L-proline biosynthesis; L-proline from L-glutamate 5-semialdehyde: step 1/1.</text>
</comment>
<evidence type="ECO:0000256" key="11">
    <source>
        <dbReference type="ARBA" id="ARBA00050547"/>
    </source>
</evidence>
<dbReference type="SUPFAM" id="SSF48179">
    <property type="entry name" value="6-phosphogluconate dehydrogenase C-terminal domain-like"/>
    <property type="match status" value="1"/>
</dbReference>
<dbReference type="InterPro" id="IPR036291">
    <property type="entry name" value="NAD(P)-bd_dom_sf"/>
</dbReference>
<evidence type="ECO:0000256" key="14">
    <source>
        <dbReference type="RuleBase" id="RU003903"/>
    </source>
</evidence>
<feature type="binding site" evidence="13">
    <location>
        <begin position="74"/>
        <end position="77"/>
    </location>
    <ligand>
        <name>NADP(+)</name>
        <dbReference type="ChEBI" id="CHEBI:58349"/>
    </ligand>
</feature>
<dbReference type="PIRSF" id="PIRSF000193">
    <property type="entry name" value="Pyrrol-5-carb_rd"/>
    <property type="match status" value="1"/>
</dbReference>
<dbReference type="InterPro" id="IPR028939">
    <property type="entry name" value="P5C_Rdtase_cat_N"/>
</dbReference>
<gene>
    <name evidence="17" type="primary">P5CR</name>
    <name evidence="18" type="ORF">TCAL_03251</name>
</gene>
<evidence type="ECO:0000313" key="19">
    <source>
        <dbReference type="Proteomes" id="UP000318571"/>
    </source>
</evidence>
<keyword evidence="8 14" id="KW-0641">Proline biosynthesis</keyword>
<reference evidence="18" key="3">
    <citation type="submission" date="2019-05" db="EMBL/GenBank/DDBJ databases">
        <authorList>
            <person name="Barreto F.S."/>
            <person name="Watson E.T."/>
            <person name="Lima T.G."/>
            <person name="Willett C.S."/>
            <person name="Edmands S."/>
            <person name="Li W."/>
            <person name="Burton R.S."/>
        </authorList>
    </citation>
    <scope>NUCLEOTIDE SEQUENCE</scope>
    <source>
        <strain evidence="18">San Diego</strain>
    </source>
</reference>
<reference evidence="18 19" key="2">
    <citation type="journal article" date="2018" name="Nat. Ecol. Evol.">
        <title>Genomic signatures of mitonuclear coevolution across populations of Tigriopus californicus.</title>
        <authorList>
            <person name="Barreto F.S."/>
            <person name="Watson E.T."/>
            <person name="Lima T.G."/>
            <person name="Willett C.S."/>
            <person name="Edmands S."/>
            <person name="Li W."/>
            <person name="Burton R.S."/>
        </authorList>
    </citation>
    <scope>NUCLEOTIDE SEQUENCE [LARGE SCALE GENOMIC DNA]</scope>
    <source>
        <strain evidence="18 19">San Diego</strain>
    </source>
</reference>
<dbReference type="STRING" id="6832.Q8MUT0"/>
<keyword evidence="7 14" id="KW-0028">Amino-acid biosynthesis</keyword>
<reference evidence="17" key="1">
    <citation type="journal article" date="2002" name="Comp. Biochem. Physiol. B, Comp. Biochem.">
        <title>Proline biosynthesis genes and their regulation under salinity stress in the euryhaline copepod Tigriopus californicus.</title>
        <authorList>
            <person name="Willett C.S."/>
            <person name="Burton R.S."/>
        </authorList>
    </citation>
    <scope>NUCLEOTIDE SEQUENCE</scope>
</reference>
<evidence type="ECO:0000313" key="17">
    <source>
        <dbReference type="EMBL" id="AAM48241.1"/>
    </source>
</evidence>
<evidence type="ECO:0000256" key="12">
    <source>
        <dbReference type="ARBA" id="ARBA00052690"/>
    </source>
</evidence>
<dbReference type="GO" id="GO:0005737">
    <property type="term" value="C:cytoplasm"/>
    <property type="evidence" value="ECO:0007669"/>
    <property type="project" value="UniProtKB-SubCell"/>
</dbReference>
<dbReference type="Proteomes" id="UP000318571">
    <property type="component" value="Chromosome 1"/>
</dbReference>
<proteinExistence type="inferred from homology"/>